<dbReference type="AlphaFoldDB" id="A0A1B4V9K2"/>
<organism evidence="1 2">
    <name type="scientific">Sulfurifustis variabilis</name>
    <dbReference type="NCBI Taxonomy" id="1675686"/>
    <lineage>
        <taxon>Bacteria</taxon>
        <taxon>Pseudomonadati</taxon>
        <taxon>Pseudomonadota</taxon>
        <taxon>Gammaproteobacteria</taxon>
        <taxon>Acidiferrobacterales</taxon>
        <taxon>Acidiferrobacteraceae</taxon>
        <taxon>Sulfurifustis</taxon>
    </lineage>
</organism>
<dbReference type="KEGG" id="sva:SVA_3715"/>
<proteinExistence type="predicted"/>
<sequence length="95" mass="10362">MVNSTIRPVIDFQGAVRVLATRPGSVADRLAHAYEAHLRGAAFGRLPAPFSAQCESVREELKRFLESGTADEARAAELAAKVLLTYDLLIKTFFA</sequence>
<name>A0A1B4V9K2_9GAMM</name>
<dbReference type="EMBL" id="AP014936">
    <property type="protein sequence ID" value="BAU50249.1"/>
    <property type="molecule type" value="Genomic_DNA"/>
</dbReference>
<keyword evidence="2" id="KW-1185">Reference proteome</keyword>
<evidence type="ECO:0000313" key="2">
    <source>
        <dbReference type="Proteomes" id="UP000218899"/>
    </source>
</evidence>
<gene>
    <name evidence="1" type="ORF">SVA_3715</name>
</gene>
<accession>A0A1B4V9K2</accession>
<reference evidence="1 2" key="1">
    <citation type="submission" date="2015-08" db="EMBL/GenBank/DDBJ databases">
        <title>Complete genome sequence of Sulfurifustis variabilis.</title>
        <authorList>
            <person name="Miura A."/>
            <person name="Kojima H."/>
            <person name="Fukui M."/>
        </authorList>
    </citation>
    <scope>NUCLEOTIDE SEQUENCE [LARGE SCALE GENOMIC DNA]</scope>
    <source>
        <strain evidence="2">skN76</strain>
    </source>
</reference>
<dbReference type="Proteomes" id="UP000218899">
    <property type="component" value="Chromosome"/>
</dbReference>
<evidence type="ECO:0000313" key="1">
    <source>
        <dbReference type="EMBL" id="BAU50249.1"/>
    </source>
</evidence>
<protein>
    <submittedName>
        <fullName evidence="1">Uncharacterized protein</fullName>
    </submittedName>
</protein>